<dbReference type="PANTHER" id="PTHR46383:SF3">
    <property type="entry name" value="ASPARTATE AMINOTRANSFERASE-RELATED"/>
    <property type="match status" value="1"/>
</dbReference>
<dbReference type="HOGENOM" id="CLU_017584_4_3_9"/>
<evidence type="ECO:0000259" key="7">
    <source>
        <dbReference type="Pfam" id="PF00155"/>
    </source>
</evidence>
<name>A0A089MJQ5_PAEBO</name>
<keyword evidence="9" id="KW-1185">Reference proteome</keyword>
<protein>
    <recommendedName>
        <fullName evidence="6">Aminotransferase</fullName>
        <ecNumber evidence="6">2.6.1.-</ecNumber>
    </recommendedName>
</protein>
<accession>A0A089MJQ5</accession>
<evidence type="ECO:0000256" key="2">
    <source>
        <dbReference type="ARBA" id="ARBA00007441"/>
    </source>
</evidence>
<dbReference type="Gene3D" id="3.90.1150.10">
    <property type="entry name" value="Aspartate Aminotransferase, domain 1"/>
    <property type="match status" value="1"/>
</dbReference>
<dbReference type="EC" id="2.6.1.-" evidence="6"/>
<keyword evidence="5" id="KW-0663">Pyridoxal phosphate</keyword>
<dbReference type="GO" id="GO:0008483">
    <property type="term" value="F:transaminase activity"/>
    <property type="evidence" value="ECO:0007669"/>
    <property type="project" value="UniProtKB-KW"/>
</dbReference>
<dbReference type="CDD" id="cd00609">
    <property type="entry name" value="AAT_like"/>
    <property type="match status" value="1"/>
</dbReference>
<dbReference type="InterPro" id="IPR004838">
    <property type="entry name" value="NHTrfase_class1_PyrdxlP-BS"/>
</dbReference>
<dbReference type="Pfam" id="PF00155">
    <property type="entry name" value="Aminotran_1_2"/>
    <property type="match status" value="1"/>
</dbReference>
<keyword evidence="3 6" id="KW-0032">Aminotransferase</keyword>
<dbReference type="InterPro" id="IPR015422">
    <property type="entry name" value="PyrdxlP-dep_Trfase_small"/>
</dbReference>
<dbReference type="InterPro" id="IPR015421">
    <property type="entry name" value="PyrdxlP-dep_Trfase_major"/>
</dbReference>
<sequence>MSVHNDPVTPRLREIPPSGIRAFFDLAAGNNDIISLGVGEPDFTTPEQVRAACVRALNEGETAYTPNAGRMELREEISGYLRNGFALTYDHADEILVTVGSSEAVDLALRAFIAPGDEILIPSPGYVAYAPIAYLNGGTLATVETTAEQGFKLTAEALRQAITPRSKLLMVNFPSNPTGAVMTYEDWLPVAEVVKEHGLIVISDEIYAELTYDSTHVSIASLPGMKERTVVISGFSKAFAMTGWRVGYACGNRELLAAMLKIHQYTAMCAPVLGQIAAAESLRSALPDKDRMKACFKDRRTLFVDGLRSAGLPCHMPQGAFYAFASIARTGMSSEEFALRLLKEAGVAVVPGHVFGAGGEGYIRCSYAASTAKLTEALERLEGFMKVKI</sequence>
<dbReference type="InterPro" id="IPR015424">
    <property type="entry name" value="PyrdxlP-dep_Trfase"/>
</dbReference>
<proteinExistence type="inferred from homology"/>
<comment type="cofactor">
    <cofactor evidence="1 6">
        <name>pyridoxal 5'-phosphate</name>
        <dbReference type="ChEBI" id="CHEBI:597326"/>
    </cofactor>
</comment>
<evidence type="ECO:0000313" key="8">
    <source>
        <dbReference type="EMBL" id="AIQ56784.1"/>
    </source>
</evidence>
<reference evidence="8" key="1">
    <citation type="submission" date="2014-08" db="EMBL/GenBank/DDBJ databases">
        <title>Comparative genomics of the Paenibacillus odorifer group.</title>
        <authorList>
            <person name="den Bakker H.C."/>
            <person name="Tsai Y.-C.Y.-C."/>
            <person name="Martin N."/>
            <person name="Korlach J."/>
            <person name="Wiedmann M."/>
        </authorList>
    </citation>
    <scope>NUCLEOTIDE SEQUENCE [LARGE SCALE GENOMIC DNA]</scope>
    <source>
        <strain evidence="8">DSM 13188</strain>
    </source>
</reference>
<dbReference type="KEGG" id="pbd:PBOR_07410"/>
<feature type="domain" description="Aminotransferase class I/classII large" evidence="7">
    <location>
        <begin position="32"/>
        <end position="381"/>
    </location>
</feature>
<dbReference type="AlphaFoldDB" id="A0A089MJQ5"/>
<evidence type="ECO:0000256" key="5">
    <source>
        <dbReference type="ARBA" id="ARBA00022898"/>
    </source>
</evidence>
<evidence type="ECO:0000256" key="6">
    <source>
        <dbReference type="RuleBase" id="RU000481"/>
    </source>
</evidence>
<dbReference type="InterPro" id="IPR050596">
    <property type="entry name" value="AspAT/PAT-like"/>
</dbReference>
<evidence type="ECO:0000256" key="4">
    <source>
        <dbReference type="ARBA" id="ARBA00022679"/>
    </source>
</evidence>
<organism evidence="8 9">
    <name type="scientific">Paenibacillus borealis</name>
    <dbReference type="NCBI Taxonomy" id="160799"/>
    <lineage>
        <taxon>Bacteria</taxon>
        <taxon>Bacillati</taxon>
        <taxon>Bacillota</taxon>
        <taxon>Bacilli</taxon>
        <taxon>Bacillales</taxon>
        <taxon>Paenibacillaceae</taxon>
        <taxon>Paenibacillus</taxon>
    </lineage>
</organism>
<dbReference type="GO" id="GO:0030170">
    <property type="term" value="F:pyridoxal phosphate binding"/>
    <property type="evidence" value="ECO:0007669"/>
    <property type="project" value="InterPro"/>
</dbReference>
<dbReference type="SUPFAM" id="SSF53383">
    <property type="entry name" value="PLP-dependent transferases"/>
    <property type="match status" value="1"/>
</dbReference>
<dbReference type="InterPro" id="IPR004839">
    <property type="entry name" value="Aminotransferase_I/II_large"/>
</dbReference>
<dbReference type="PROSITE" id="PS00105">
    <property type="entry name" value="AA_TRANSFER_CLASS_1"/>
    <property type="match status" value="1"/>
</dbReference>
<gene>
    <name evidence="8" type="ORF">PBOR_07410</name>
</gene>
<dbReference type="GO" id="GO:0006520">
    <property type="term" value="P:amino acid metabolic process"/>
    <property type="evidence" value="ECO:0007669"/>
    <property type="project" value="InterPro"/>
</dbReference>
<dbReference type="PANTHER" id="PTHR46383">
    <property type="entry name" value="ASPARTATE AMINOTRANSFERASE"/>
    <property type="match status" value="1"/>
</dbReference>
<dbReference type="Proteomes" id="UP000029518">
    <property type="component" value="Chromosome"/>
</dbReference>
<evidence type="ECO:0000313" key="9">
    <source>
        <dbReference type="Proteomes" id="UP000029518"/>
    </source>
</evidence>
<evidence type="ECO:0000256" key="3">
    <source>
        <dbReference type="ARBA" id="ARBA00022576"/>
    </source>
</evidence>
<dbReference type="FunFam" id="3.40.640.10:FF:000033">
    <property type="entry name" value="Aspartate aminotransferase"/>
    <property type="match status" value="1"/>
</dbReference>
<keyword evidence="4 6" id="KW-0808">Transferase</keyword>
<dbReference type="Gene3D" id="3.40.640.10">
    <property type="entry name" value="Type I PLP-dependent aspartate aminotransferase-like (Major domain)"/>
    <property type="match status" value="1"/>
</dbReference>
<evidence type="ECO:0000256" key="1">
    <source>
        <dbReference type="ARBA" id="ARBA00001933"/>
    </source>
</evidence>
<dbReference type="EMBL" id="CP009285">
    <property type="protein sequence ID" value="AIQ56784.1"/>
    <property type="molecule type" value="Genomic_DNA"/>
</dbReference>
<comment type="similarity">
    <text evidence="2 6">Belongs to the class-I pyridoxal-phosphate-dependent aminotransferase family.</text>
</comment>